<evidence type="ECO:0000313" key="3">
    <source>
        <dbReference type="EMBL" id="KAG6647977.1"/>
    </source>
</evidence>
<name>A0A8T1Q259_CARIL</name>
<evidence type="ECO:0000313" key="4">
    <source>
        <dbReference type="Proteomes" id="UP000811609"/>
    </source>
</evidence>
<sequence length="89" mass="10380">MLVTKFELGWKMILRVLCNKNHFIFMVPMVIEEIRVDMAESFVAEKRHELIEVVSEVDDQLAEAFLNSWPVSPTELEANVCCTLSHWNQ</sequence>
<keyword evidence="4" id="KW-1185">Reference proteome</keyword>
<gene>
    <name evidence="3" type="ORF">CIPAW_07G115300</name>
</gene>
<dbReference type="Proteomes" id="UP000811609">
    <property type="component" value="Chromosome 7"/>
</dbReference>
<accession>A0A8T1Q259</accession>
<evidence type="ECO:0000256" key="1">
    <source>
        <dbReference type="ARBA" id="ARBA00022768"/>
    </source>
</evidence>
<dbReference type="GO" id="GO:0003924">
    <property type="term" value="F:GTPase activity"/>
    <property type="evidence" value="ECO:0007669"/>
    <property type="project" value="TreeGrafter"/>
</dbReference>
<evidence type="ECO:0000256" key="2">
    <source>
        <dbReference type="ARBA" id="ARBA00022917"/>
    </source>
</evidence>
<dbReference type="GO" id="GO:0005739">
    <property type="term" value="C:mitochondrion"/>
    <property type="evidence" value="ECO:0007669"/>
    <property type="project" value="TreeGrafter"/>
</dbReference>
<comment type="caution">
    <text evidence="3">The sequence shown here is derived from an EMBL/GenBank/DDBJ whole genome shotgun (WGS) entry which is preliminary data.</text>
</comment>
<dbReference type="PANTHER" id="PTHR43636:SF2">
    <property type="entry name" value="ELONGATION FACTOR G, MITOCHONDRIAL"/>
    <property type="match status" value="1"/>
</dbReference>
<reference evidence="3" key="1">
    <citation type="submission" date="2020-12" db="EMBL/GenBank/DDBJ databases">
        <title>WGS assembly of Carya illinoinensis cv. Pawnee.</title>
        <authorList>
            <person name="Platts A."/>
            <person name="Shu S."/>
            <person name="Wright S."/>
            <person name="Barry K."/>
            <person name="Edger P."/>
            <person name="Pires J.C."/>
            <person name="Schmutz J."/>
        </authorList>
    </citation>
    <scope>NUCLEOTIDE SEQUENCE</scope>
    <source>
        <tissue evidence="3">Leaf</tissue>
    </source>
</reference>
<dbReference type="AlphaFoldDB" id="A0A8T1Q259"/>
<keyword evidence="2" id="KW-0648">Protein biosynthesis</keyword>
<dbReference type="PANTHER" id="PTHR43636">
    <property type="entry name" value="ELONGATION FACTOR G, MITOCHONDRIAL"/>
    <property type="match status" value="1"/>
</dbReference>
<protein>
    <submittedName>
        <fullName evidence="3">Uncharacterized protein</fullName>
    </submittedName>
</protein>
<dbReference type="EMBL" id="CM031815">
    <property type="protein sequence ID" value="KAG6647977.1"/>
    <property type="molecule type" value="Genomic_DNA"/>
</dbReference>
<dbReference type="GO" id="GO:0070125">
    <property type="term" value="P:mitochondrial translational elongation"/>
    <property type="evidence" value="ECO:0007669"/>
    <property type="project" value="TreeGrafter"/>
</dbReference>
<proteinExistence type="predicted"/>
<dbReference type="GO" id="GO:0003746">
    <property type="term" value="F:translation elongation factor activity"/>
    <property type="evidence" value="ECO:0007669"/>
    <property type="project" value="UniProtKB-KW"/>
</dbReference>
<keyword evidence="1" id="KW-0251">Elongation factor</keyword>
<organism evidence="3 4">
    <name type="scientific">Carya illinoinensis</name>
    <name type="common">Pecan</name>
    <dbReference type="NCBI Taxonomy" id="32201"/>
    <lineage>
        <taxon>Eukaryota</taxon>
        <taxon>Viridiplantae</taxon>
        <taxon>Streptophyta</taxon>
        <taxon>Embryophyta</taxon>
        <taxon>Tracheophyta</taxon>
        <taxon>Spermatophyta</taxon>
        <taxon>Magnoliopsida</taxon>
        <taxon>eudicotyledons</taxon>
        <taxon>Gunneridae</taxon>
        <taxon>Pentapetalae</taxon>
        <taxon>rosids</taxon>
        <taxon>fabids</taxon>
        <taxon>Fagales</taxon>
        <taxon>Juglandaceae</taxon>
        <taxon>Carya</taxon>
    </lineage>
</organism>